<gene>
    <name evidence="2" type="ORF">E2C01_057315</name>
</gene>
<name>A0A5B7GSL6_PORTR</name>
<dbReference type="Proteomes" id="UP000324222">
    <property type="component" value="Unassembled WGS sequence"/>
</dbReference>
<evidence type="ECO:0000256" key="1">
    <source>
        <dbReference type="SAM" id="MobiDB-lite"/>
    </source>
</evidence>
<evidence type="ECO:0000313" key="2">
    <source>
        <dbReference type="EMBL" id="MPC63221.1"/>
    </source>
</evidence>
<sequence length="60" mass="7174">MGRLKSVEKDSDMKANTEVVKRNYDHLKNKVFGSEKKMEDNEDQVRKVSEKQNRWKMDQS</sequence>
<accession>A0A5B7GSL6</accession>
<comment type="caution">
    <text evidence="2">The sequence shown here is derived from an EMBL/GenBank/DDBJ whole genome shotgun (WGS) entry which is preliminary data.</text>
</comment>
<feature type="region of interest" description="Disordered" evidence="1">
    <location>
        <begin position="31"/>
        <end position="60"/>
    </location>
</feature>
<organism evidence="2 3">
    <name type="scientific">Portunus trituberculatus</name>
    <name type="common">Swimming crab</name>
    <name type="synonym">Neptunus trituberculatus</name>
    <dbReference type="NCBI Taxonomy" id="210409"/>
    <lineage>
        <taxon>Eukaryota</taxon>
        <taxon>Metazoa</taxon>
        <taxon>Ecdysozoa</taxon>
        <taxon>Arthropoda</taxon>
        <taxon>Crustacea</taxon>
        <taxon>Multicrustacea</taxon>
        <taxon>Malacostraca</taxon>
        <taxon>Eumalacostraca</taxon>
        <taxon>Eucarida</taxon>
        <taxon>Decapoda</taxon>
        <taxon>Pleocyemata</taxon>
        <taxon>Brachyura</taxon>
        <taxon>Eubrachyura</taxon>
        <taxon>Portunoidea</taxon>
        <taxon>Portunidae</taxon>
        <taxon>Portuninae</taxon>
        <taxon>Portunus</taxon>
    </lineage>
</organism>
<proteinExistence type="predicted"/>
<reference evidence="2 3" key="1">
    <citation type="submission" date="2019-05" db="EMBL/GenBank/DDBJ databases">
        <title>Another draft genome of Portunus trituberculatus and its Hox gene families provides insights of decapod evolution.</title>
        <authorList>
            <person name="Jeong J.-H."/>
            <person name="Song I."/>
            <person name="Kim S."/>
            <person name="Choi T."/>
            <person name="Kim D."/>
            <person name="Ryu S."/>
            <person name="Kim W."/>
        </authorList>
    </citation>
    <scope>NUCLEOTIDE SEQUENCE [LARGE SCALE GENOMIC DNA]</scope>
    <source>
        <tissue evidence="2">Muscle</tissue>
    </source>
</reference>
<keyword evidence="3" id="KW-1185">Reference proteome</keyword>
<protein>
    <submittedName>
        <fullName evidence="2">Uncharacterized protein</fullName>
    </submittedName>
</protein>
<dbReference type="EMBL" id="VSRR010020541">
    <property type="protein sequence ID" value="MPC63221.1"/>
    <property type="molecule type" value="Genomic_DNA"/>
</dbReference>
<dbReference type="AlphaFoldDB" id="A0A5B7GSL6"/>
<evidence type="ECO:0000313" key="3">
    <source>
        <dbReference type="Proteomes" id="UP000324222"/>
    </source>
</evidence>